<feature type="domain" description="Phosphoribosyltransferase" evidence="1">
    <location>
        <begin position="10"/>
        <end position="171"/>
    </location>
</feature>
<dbReference type="GO" id="GO:0016757">
    <property type="term" value="F:glycosyltransferase activity"/>
    <property type="evidence" value="ECO:0007669"/>
    <property type="project" value="UniProtKB-KW"/>
</dbReference>
<dbReference type="CDD" id="cd06223">
    <property type="entry name" value="PRTases_typeI"/>
    <property type="match status" value="1"/>
</dbReference>
<proteinExistence type="predicted"/>
<keyword evidence="2" id="KW-0808">Transferase</keyword>
<dbReference type="Gene3D" id="3.30.1310.20">
    <property type="entry name" value="PRTase-like"/>
    <property type="match status" value="1"/>
</dbReference>
<dbReference type="Pfam" id="PF00156">
    <property type="entry name" value="Pribosyltran"/>
    <property type="match status" value="1"/>
</dbReference>
<dbReference type="SUPFAM" id="SSF53271">
    <property type="entry name" value="PRTase-like"/>
    <property type="match status" value="1"/>
</dbReference>
<gene>
    <name evidence="2" type="ORF">UY16_C0029G0009</name>
</gene>
<organism evidence="2 3">
    <name type="scientific">Candidatus Gottesmanbacteria bacterium GW2011_GWA2_47_9</name>
    <dbReference type="NCBI Taxonomy" id="1618445"/>
    <lineage>
        <taxon>Bacteria</taxon>
        <taxon>Candidatus Gottesmaniibacteriota</taxon>
    </lineage>
</organism>
<reference evidence="2 3" key="1">
    <citation type="journal article" date="2015" name="Nature">
        <title>rRNA introns, odd ribosomes, and small enigmatic genomes across a large radiation of phyla.</title>
        <authorList>
            <person name="Brown C.T."/>
            <person name="Hug L.A."/>
            <person name="Thomas B.C."/>
            <person name="Sharon I."/>
            <person name="Castelle C.J."/>
            <person name="Singh A."/>
            <person name="Wilkins M.J."/>
            <person name="Williams K.H."/>
            <person name="Banfield J.F."/>
        </authorList>
    </citation>
    <scope>NUCLEOTIDE SEQUENCE [LARGE SCALE GENOMIC DNA]</scope>
</reference>
<accession>A0A0G1WYR7</accession>
<dbReference type="Proteomes" id="UP000034739">
    <property type="component" value="Unassembled WGS sequence"/>
</dbReference>
<name>A0A0G1WYR7_9BACT</name>
<keyword evidence="2" id="KW-0328">Glycosyltransferase</keyword>
<dbReference type="InterPro" id="IPR000836">
    <property type="entry name" value="PRTase_dom"/>
</dbReference>
<sequence length="211" mass="22529">MIFTDRIQAGTLLAEKLSSYRASGAIVVGLARGGMVAGAAVARALTLPLEVLVVKKIGSPFESELAIGAVAPDGISVIDWRMGHRAGADEEYIKTQTAQLSGQIKQKVLLYRKDRKFLSLKDKTVILVDDGAATGITMEVAIKWVRTKGAKKIVVALPVAPPDTVAKIKPEVAEVVALDTPENLGSVGQFYQEFGQVEDAEVVELLKDSKS</sequence>
<evidence type="ECO:0000313" key="2">
    <source>
        <dbReference type="EMBL" id="KKU87370.1"/>
    </source>
</evidence>
<comment type="caution">
    <text evidence="2">The sequence shown here is derived from an EMBL/GenBank/DDBJ whole genome shotgun (WGS) entry which is preliminary data.</text>
</comment>
<dbReference type="EMBL" id="LCOY01000029">
    <property type="protein sequence ID" value="KKU87370.1"/>
    <property type="molecule type" value="Genomic_DNA"/>
</dbReference>
<dbReference type="Gene3D" id="3.40.50.2020">
    <property type="match status" value="1"/>
</dbReference>
<protein>
    <submittedName>
        <fullName evidence="2">Phosphoribosyltransferase</fullName>
    </submittedName>
</protein>
<dbReference type="InterPro" id="IPR029057">
    <property type="entry name" value="PRTase-like"/>
</dbReference>
<evidence type="ECO:0000313" key="3">
    <source>
        <dbReference type="Proteomes" id="UP000034739"/>
    </source>
</evidence>
<dbReference type="AlphaFoldDB" id="A0A0G1WYR7"/>
<evidence type="ECO:0000259" key="1">
    <source>
        <dbReference type="Pfam" id="PF00156"/>
    </source>
</evidence>